<dbReference type="Proteomes" id="UP000275078">
    <property type="component" value="Unassembled WGS sequence"/>
</dbReference>
<keyword evidence="3" id="KW-1185">Reference proteome</keyword>
<organism evidence="2 3">
    <name type="scientific">Ascobolus immersus RN42</name>
    <dbReference type="NCBI Taxonomy" id="1160509"/>
    <lineage>
        <taxon>Eukaryota</taxon>
        <taxon>Fungi</taxon>
        <taxon>Dikarya</taxon>
        <taxon>Ascomycota</taxon>
        <taxon>Pezizomycotina</taxon>
        <taxon>Pezizomycetes</taxon>
        <taxon>Pezizales</taxon>
        <taxon>Ascobolaceae</taxon>
        <taxon>Ascobolus</taxon>
    </lineage>
</organism>
<accession>A0A3N4HND2</accession>
<evidence type="ECO:0000313" key="3">
    <source>
        <dbReference type="Proteomes" id="UP000275078"/>
    </source>
</evidence>
<dbReference type="AlphaFoldDB" id="A0A3N4HND2"/>
<feature type="signal peptide" evidence="1">
    <location>
        <begin position="1"/>
        <end position="15"/>
    </location>
</feature>
<gene>
    <name evidence="2" type="ORF">BJ508DRAFT_34793</name>
</gene>
<name>A0A3N4HND2_ASCIM</name>
<proteinExistence type="predicted"/>
<dbReference type="EMBL" id="ML119789">
    <property type="protein sequence ID" value="RPA74446.1"/>
    <property type="molecule type" value="Genomic_DNA"/>
</dbReference>
<reference evidence="2 3" key="1">
    <citation type="journal article" date="2018" name="Nat. Ecol. Evol.">
        <title>Pezizomycetes genomes reveal the molecular basis of ectomycorrhizal truffle lifestyle.</title>
        <authorList>
            <person name="Murat C."/>
            <person name="Payen T."/>
            <person name="Noel B."/>
            <person name="Kuo A."/>
            <person name="Morin E."/>
            <person name="Chen J."/>
            <person name="Kohler A."/>
            <person name="Krizsan K."/>
            <person name="Balestrini R."/>
            <person name="Da Silva C."/>
            <person name="Montanini B."/>
            <person name="Hainaut M."/>
            <person name="Levati E."/>
            <person name="Barry K.W."/>
            <person name="Belfiori B."/>
            <person name="Cichocki N."/>
            <person name="Clum A."/>
            <person name="Dockter R.B."/>
            <person name="Fauchery L."/>
            <person name="Guy J."/>
            <person name="Iotti M."/>
            <person name="Le Tacon F."/>
            <person name="Lindquist E.A."/>
            <person name="Lipzen A."/>
            <person name="Malagnac F."/>
            <person name="Mello A."/>
            <person name="Molinier V."/>
            <person name="Miyauchi S."/>
            <person name="Poulain J."/>
            <person name="Riccioni C."/>
            <person name="Rubini A."/>
            <person name="Sitrit Y."/>
            <person name="Splivallo R."/>
            <person name="Traeger S."/>
            <person name="Wang M."/>
            <person name="Zifcakova L."/>
            <person name="Wipf D."/>
            <person name="Zambonelli A."/>
            <person name="Paolocci F."/>
            <person name="Nowrousian M."/>
            <person name="Ottonello S."/>
            <person name="Baldrian P."/>
            <person name="Spatafora J.W."/>
            <person name="Henrissat B."/>
            <person name="Nagy L.G."/>
            <person name="Aury J.M."/>
            <person name="Wincker P."/>
            <person name="Grigoriev I.V."/>
            <person name="Bonfante P."/>
            <person name="Martin F.M."/>
        </authorList>
    </citation>
    <scope>NUCLEOTIDE SEQUENCE [LARGE SCALE GENOMIC DNA]</scope>
    <source>
        <strain evidence="2 3">RN42</strain>
    </source>
</reference>
<feature type="chain" id="PRO_5018281777" evidence="1">
    <location>
        <begin position="16"/>
        <end position="85"/>
    </location>
</feature>
<protein>
    <submittedName>
        <fullName evidence="2">Uncharacterized protein</fullName>
    </submittedName>
</protein>
<keyword evidence="1" id="KW-0732">Signal</keyword>
<evidence type="ECO:0000256" key="1">
    <source>
        <dbReference type="SAM" id="SignalP"/>
    </source>
</evidence>
<sequence length="85" mass="9588">MLLLLILMISRRIQALSFVSLTEFLLQGPVRHRLYPASLSWGVIEDEALAPEIGLHCYSYIGLISPCMQLCHACKFDAPNDYTGY</sequence>
<evidence type="ECO:0000313" key="2">
    <source>
        <dbReference type="EMBL" id="RPA74446.1"/>
    </source>
</evidence>